<dbReference type="Pfam" id="PF02130">
    <property type="entry name" value="YbeY"/>
    <property type="match status" value="1"/>
</dbReference>
<reference evidence="8" key="1">
    <citation type="submission" date="2016-10" db="EMBL/GenBank/DDBJ databases">
        <authorList>
            <person name="de Groot N.N."/>
        </authorList>
    </citation>
    <scope>NUCLEOTIDE SEQUENCE</scope>
</reference>
<dbReference type="PANTHER" id="PTHR46986:SF1">
    <property type="entry name" value="ENDORIBONUCLEASE YBEY, CHLOROPLASTIC"/>
    <property type="match status" value="1"/>
</dbReference>
<dbReference type="PANTHER" id="PTHR46986">
    <property type="entry name" value="ENDORIBONUCLEASE YBEY, CHLOROPLASTIC"/>
    <property type="match status" value="1"/>
</dbReference>
<dbReference type="NCBIfam" id="TIGR00043">
    <property type="entry name" value="rRNA maturation RNase YbeY"/>
    <property type="match status" value="1"/>
</dbReference>
<keyword evidence="6 8" id="KW-0378">Hydrolase</keyword>
<proteinExistence type="inferred from homology"/>
<dbReference type="GO" id="GO:0046872">
    <property type="term" value="F:metal ion binding"/>
    <property type="evidence" value="ECO:0007669"/>
    <property type="project" value="UniProtKB-KW"/>
</dbReference>
<dbReference type="InterPro" id="IPR020549">
    <property type="entry name" value="YbeY_CS"/>
</dbReference>
<keyword evidence="4" id="KW-0479">Metal-binding</keyword>
<keyword evidence="5" id="KW-0255">Endonuclease</keyword>
<dbReference type="EMBL" id="FPHT01000028">
    <property type="protein sequence ID" value="SFV79900.1"/>
    <property type="molecule type" value="Genomic_DNA"/>
</dbReference>
<evidence type="ECO:0000256" key="6">
    <source>
        <dbReference type="ARBA" id="ARBA00022801"/>
    </source>
</evidence>
<dbReference type="GO" id="GO:0004222">
    <property type="term" value="F:metalloendopeptidase activity"/>
    <property type="evidence" value="ECO:0007669"/>
    <property type="project" value="InterPro"/>
</dbReference>
<dbReference type="Gene3D" id="3.40.390.30">
    <property type="entry name" value="Metalloproteases ('zincins'), catalytic domain"/>
    <property type="match status" value="1"/>
</dbReference>
<keyword evidence="3" id="KW-0540">Nuclease</keyword>
<evidence type="ECO:0000256" key="5">
    <source>
        <dbReference type="ARBA" id="ARBA00022759"/>
    </source>
</evidence>
<evidence type="ECO:0000256" key="1">
    <source>
        <dbReference type="ARBA" id="ARBA00001947"/>
    </source>
</evidence>
<dbReference type="AlphaFoldDB" id="A0A1W1DF00"/>
<protein>
    <submittedName>
        <fullName evidence="8">Metal-dependent hydrolase YbeY, involved in rRNA and/or ribosome maturation and assembly</fullName>
    </submittedName>
</protein>
<organism evidence="8">
    <name type="scientific">hydrothermal vent metagenome</name>
    <dbReference type="NCBI Taxonomy" id="652676"/>
    <lineage>
        <taxon>unclassified sequences</taxon>
        <taxon>metagenomes</taxon>
        <taxon>ecological metagenomes</taxon>
    </lineage>
</organism>
<sequence length="159" mass="18018">MGKMNHFILKNLTMVVIQNSIKDDSINEESLANTLQQVINNLDKGESELLIRIVSKDEIQSLNKTYRHQDKPTNVLSFPSDLPIEIDESILGDVVICTDVVASEAKAQNKTFEHHLIHMAIHGTLHLLGYDHVEESDANKMESLEIEILEKIEISNPYE</sequence>
<evidence type="ECO:0000256" key="7">
    <source>
        <dbReference type="ARBA" id="ARBA00022833"/>
    </source>
</evidence>
<evidence type="ECO:0000256" key="4">
    <source>
        <dbReference type="ARBA" id="ARBA00022723"/>
    </source>
</evidence>
<keyword evidence="7" id="KW-0862">Zinc</keyword>
<evidence type="ECO:0000313" key="8">
    <source>
        <dbReference type="EMBL" id="SFV79900.1"/>
    </source>
</evidence>
<dbReference type="InterPro" id="IPR002036">
    <property type="entry name" value="YbeY"/>
</dbReference>
<accession>A0A1W1DF00</accession>
<evidence type="ECO:0000256" key="3">
    <source>
        <dbReference type="ARBA" id="ARBA00022722"/>
    </source>
</evidence>
<dbReference type="InterPro" id="IPR023091">
    <property type="entry name" value="MetalPrtase_cat_dom_sf_prd"/>
</dbReference>
<dbReference type="GO" id="GO:0006364">
    <property type="term" value="P:rRNA processing"/>
    <property type="evidence" value="ECO:0007669"/>
    <property type="project" value="InterPro"/>
</dbReference>
<dbReference type="GO" id="GO:0004519">
    <property type="term" value="F:endonuclease activity"/>
    <property type="evidence" value="ECO:0007669"/>
    <property type="project" value="UniProtKB-KW"/>
</dbReference>
<comment type="cofactor">
    <cofactor evidence="1">
        <name>Zn(2+)</name>
        <dbReference type="ChEBI" id="CHEBI:29105"/>
    </cofactor>
</comment>
<dbReference type="HAMAP" id="MF_00009">
    <property type="entry name" value="Endoribonucl_YbeY"/>
    <property type="match status" value="1"/>
</dbReference>
<dbReference type="PROSITE" id="PS01306">
    <property type="entry name" value="UPF0054"/>
    <property type="match status" value="1"/>
</dbReference>
<comment type="similarity">
    <text evidence="2">Belongs to the endoribonuclease YbeY family.</text>
</comment>
<name>A0A1W1DF00_9ZZZZ</name>
<evidence type="ECO:0000256" key="2">
    <source>
        <dbReference type="ARBA" id="ARBA00010875"/>
    </source>
</evidence>
<dbReference type="SUPFAM" id="SSF55486">
    <property type="entry name" value="Metalloproteases ('zincins'), catalytic domain"/>
    <property type="match status" value="1"/>
</dbReference>
<gene>
    <name evidence="8" type="ORF">MNB_SUP05-12-4</name>
</gene>